<name>A0A645AKZ8_9ZZZZ</name>
<organism evidence="2">
    <name type="scientific">bioreactor metagenome</name>
    <dbReference type="NCBI Taxonomy" id="1076179"/>
    <lineage>
        <taxon>unclassified sequences</taxon>
        <taxon>metagenomes</taxon>
        <taxon>ecological metagenomes</taxon>
    </lineage>
</organism>
<evidence type="ECO:0000256" key="1">
    <source>
        <dbReference type="SAM" id="Phobius"/>
    </source>
</evidence>
<sequence>MKHQETQTVGREKVFVIAALFALSFAIVILGASFSVYSMMNDVSFLVLSSKIHGAVFGLVIIFLGVRYILSVRKLKEKVYKADSTFSWSNFKRRR</sequence>
<dbReference type="AlphaFoldDB" id="A0A645AKZ8"/>
<accession>A0A645AKZ8</accession>
<feature type="transmembrane region" description="Helical" evidence="1">
    <location>
        <begin position="14"/>
        <end position="40"/>
    </location>
</feature>
<keyword evidence="1" id="KW-0812">Transmembrane</keyword>
<protein>
    <submittedName>
        <fullName evidence="2">Uncharacterized protein</fullName>
    </submittedName>
</protein>
<keyword evidence="1" id="KW-1133">Transmembrane helix</keyword>
<dbReference type="EMBL" id="VSSQ01014551">
    <property type="protein sequence ID" value="MPM53895.1"/>
    <property type="molecule type" value="Genomic_DNA"/>
</dbReference>
<gene>
    <name evidence="2" type="ORF">SDC9_100665</name>
</gene>
<comment type="caution">
    <text evidence="2">The sequence shown here is derived from an EMBL/GenBank/DDBJ whole genome shotgun (WGS) entry which is preliminary data.</text>
</comment>
<reference evidence="2" key="1">
    <citation type="submission" date="2019-08" db="EMBL/GenBank/DDBJ databases">
        <authorList>
            <person name="Kucharzyk K."/>
            <person name="Murdoch R.W."/>
            <person name="Higgins S."/>
            <person name="Loffler F."/>
        </authorList>
    </citation>
    <scope>NUCLEOTIDE SEQUENCE</scope>
</reference>
<feature type="transmembrane region" description="Helical" evidence="1">
    <location>
        <begin position="52"/>
        <end position="70"/>
    </location>
</feature>
<evidence type="ECO:0000313" key="2">
    <source>
        <dbReference type="EMBL" id="MPM53895.1"/>
    </source>
</evidence>
<keyword evidence="1" id="KW-0472">Membrane</keyword>
<proteinExistence type="predicted"/>